<accession>A0A0G0ERE6</accession>
<dbReference type="PANTHER" id="PTHR46112:SF3">
    <property type="entry name" value="AMINOPEPTIDASE YPDF"/>
    <property type="match status" value="1"/>
</dbReference>
<evidence type="ECO:0000313" key="3">
    <source>
        <dbReference type="EMBL" id="KKP69892.1"/>
    </source>
</evidence>
<reference evidence="3 4" key="1">
    <citation type="journal article" date="2015" name="Nature">
        <title>rRNA introns, odd ribosomes, and small enigmatic genomes across a large radiation of phyla.</title>
        <authorList>
            <person name="Brown C.T."/>
            <person name="Hug L.A."/>
            <person name="Thomas B.C."/>
            <person name="Sharon I."/>
            <person name="Castelle C.J."/>
            <person name="Singh A."/>
            <person name="Wilkins M.J."/>
            <person name="Williams K.H."/>
            <person name="Banfield J.F."/>
        </authorList>
    </citation>
    <scope>NUCLEOTIDE SEQUENCE [LARGE SCALE GENOMIC DNA]</scope>
</reference>
<dbReference type="Pfam" id="PF00557">
    <property type="entry name" value="Peptidase_M24"/>
    <property type="match status" value="1"/>
</dbReference>
<dbReference type="AlphaFoldDB" id="A0A0G0ERE6"/>
<dbReference type="STRING" id="1618350.UR67_C0002G0012"/>
<dbReference type="GO" id="GO:0004177">
    <property type="term" value="F:aminopeptidase activity"/>
    <property type="evidence" value="ECO:0007669"/>
    <property type="project" value="UniProtKB-ARBA"/>
</dbReference>
<evidence type="ECO:0000259" key="2">
    <source>
        <dbReference type="Pfam" id="PF01321"/>
    </source>
</evidence>
<dbReference type="SUPFAM" id="SSF53092">
    <property type="entry name" value="Creatinase/prolidase N-terminal domain"/>
    <property type="match status" value="1"/>
</dbReference>
<dbReference type="InterPro" id="IPR000994">
    <property type="entry name" value="Pept_M24"/>
</dbReference>
<dbReference type="InterPro" id="IPR000587">
    <property type="entry name" value="Creatinase_N"/>
</dbReference>
<sequence length="364" mass="41640">MKQRIEKLKNKLESSELDGILVSNPYNITYLSGFTGLSPTEHEAWILILKNRAFLFTNSLYYHAAKKKIKDLEVYELTPINSLSNYLQKFMKKGSKLGVETSFLTVKIYHYLIGKNPHINFIPSDSLIEDLRLYKDSMEIQNIKKAVAVTDKAWNFLKNELKLGLTEKEISFKIEHFIRTERADDIAWRPIIVAISENSANPHHTPTHRKTKKGDLIMIDMGAKVNGYISDITRIFFTDTPSSIQSKVYTAVLEAQKNAIKTISLNISSANIDRETRKVMNKHGFKKESEQYSHNLGHGVGLEIHEKPSLGMFTTDIIENNMVFTVEPAIYLQNNFGIRIEDTVMMKNGKLEVLTKSPKKIMII</sequence>
<dbReference type="PANTHER" id="PTHR46112">
    <property type="entry name" value="AMINOPEPTIDASE"/>
    <property type="match status" value="1"/>
</dbReference>
<proteinExistence type="predicted"/>
<dbReference type="Proteomes" id="UP000034581">
    <property type="component" value="Unassembled WGS sequence"/>
</dbReference>
<gene>
    <name evidence="3" type="ORF">UR67_C0002G0012</name>
</gene>
<evidence type="ECO:0000259" key="1">
    <source>
        <dbReference type="Pfam" id="PF00557"/>
    </source>
</evidence>
<dbReference type="Pfam" id="PF01321">
    <property type="entry name" value="Creatinase_N"/>
    <property type="match status" value="1"/>
</dbReference>
<comment type="caution">
    <text evidence="3">The sequence shown here is derived from an EMBL/GenBank/DDBJ whole genome shotgun (WGS) entry which is preliminary data.</text>
</comment>
<feature type="domain" description="Creatinase N-terminal" evidence="2">
    <location>
        <begin position="4"/>
        <end position="133"/>
    </location>
</feature>
<evidence type="ECO:0000313" key="4">
    <source>
        <dbReference type="Proteomes" id="UP000034581"/>
    </source>
</evidence>
<organism evidence="3 4">
    <name type="scientific">candidate division CPR3 bacterium GW2011_GWF2_35_18</name>
    <dbReference type="NCBI Taxonomy" id="1618350"/>
    <lineage>
        <taxon>Bacteria</taxon>
        <taxon>Bacteria division CPR3</taxon>
    </lineage>
</organism>
<name>A0A0G0ERE6_UNCC3</name>
<dbReference type="EMBL" id="LBQB01000002">
    <property type="protein sequence ID" value="KKP69892.1"/>
    <property type="molecule type" value="Genomic_DNA"/>
</dbReference>
<dbReference type="Gene3D" id="3.40.350.10">
    <property type="entry name" value="Creatinase/prolidase N-terminal domain"/>
    <property type="match status" value="1"/>
</dbReference>
<dbReference type="InterPro" id="IPR029149">
    <property type="entry name" value="Creatin/AminoP/Spt16_N"/>
</dbReference>
<dbReference type="Gene3D" id="3.90.230.10">
    <property type="entry name" value="Creatinase/methionine aminopeptidase superfamily"/>
    <property type="match status" value="1"/>
</dbReference>
<dbReference type="SUPFAM" id="SSF55920">
    <property type="entry name" value="Creatinase/aminopeptidase"/>
    <property type="match status" value="1"/>
</dbReference>
<protein>
    <submittedName>
        <fullName evidence="3">Peptidase M24</fullName>
    </submittedName>
</protein>
<feature type="domain" description="Peptidase M24" evidence="1">
    <location>
        <begin position="142"/>
        <end position="347"/>
    </location>
</feature>
<dbReference type="PRINTS" id="PR00599">
    <property type="entry name" value="MAPEPTIDASE"/>
</dbReference>
<dbReference type="GO" id="GO:0008235">
    <property type="term" value="F:metalloexopeptidase activity"/>
    <property type="evidence" value="ECO:0007669"/>
    <property type="project" value="UniProtKB-ARBA"/>
</dbReference>
<dbReference type="InterPro" id="IPR001714">
    <property type="entry name" value="Pept_M24_MAP"/>
</dbReference>
<dbReference type="InterPro" id="IPR036005">
    <property type="entry name" value="Creatinase/aminopeptidase-like"/>
</dbReference>
<dbReference type="InterPro" id="IPR050659">
    <property type="entry name" value="Peptidase_M24B"/>
</dbReference>